<evidence type="ECO:0000313" key="2">
    <source>
        <dbReference type="Proteomes" id="UP000515204"/>
    </source>
</evidence>
<organism evidence="2 3">
    <name type="scientific">Dinoponera quadriceps</name>
    <name type="common">South American ant</name>
    <dbReference type="NCBI Taxonomy" id="609295"/>
    <lineage>
        <taxon>Eukaryota</taxon>
        <taxon>Metazoa</taxon>
        <taxon>Ecdysozoa</taxon>
        <taxon>Arthropoda</taxon>
        <taxon>Hexapoda</taxon>
        <taxon>Insecta</taxon>
        <taxon>Pterygota</taxon>
        <taxon>Neoptera</taxon>
        <taxon>Endopterygota</taxon>
        <taxon>Hymenoptera</taxon>
        <taxon>Apocrita</taxon>
        <taxon>Aculeata</taxon>
        <taxon>Formicoidea</taxon>
        <taxon>Formicidae</taxon>
        <taxon>Ponerinae</taxon>
        <taxon>Ponerini</taxon>
        <taxon>Dinoponera</taxon>
    </lineage>
</organism>
<evidence type="ECO:0000256" key="1">
    <source>
        <dbReference type="SAM" id="MobiDB-lite"/>
    </source>
</evidence>
<dbReference type="RefSeq" id="XP_014473078.1">
    <property type="nucleotide sequence ID" value="XM_014617592.1"/>
</dbReference>
<feature type="compositionally biased region" description="Basic and acidic residues" evidence="1">
    <location>
        <begin position="75"/>
        <end position="92"/>
    </location>
</feature>
<feature type="region of interest" description="Disordered" evidence="1">
    <location>
        <begin position="1"/>
        <end position="35"/>
    </location>
</feature>
<feature type="compositionally biased region" description="Basic and acidic residues" evidence="1">
    <location>
        <begin position="110"/>
        <end position="132"/>
    </location>
</feature>
<feature type="compositionally biased region" description="Polar residues" evidence="1">
    <location>
        <begin position="138"/>
        <end position="166"/>
    </location>
</feature>
<gene>
    <name evidence="3" type="primary">LOC106743593</name>
</gene>
<dbReference type="GeneID" id="106743593"/>
<dbReference type="AlphaFoldDB" id="A0A6P3X461"/>
<keyword evidence="2" id="KW-1185">Reference proteome</keyword>
<reference evidence="3" key="1">
    <citation type="submission" date="2025-08" db="UniProtKB">
        <authorList>
            <consortium name="RefSeq"/>
        </authorList>
    </citation>
    <scope>IDENTIFICATION</scope>
</reference>
<sequence length="328" mass="37984">MTKAKKSSNQPNLNSQGRKKITQFNDAETSQSSTPDAILQESLSLKKEIAELKCIIQNLEKEQQNIKNEQSSVEQRTHPTPRPEKYTARDETTQTSETDDMQLAEEEDPFIEKLKYENIRKRKTDSREHETAQDTGGKRSSTQKTYNKTASSPESADRQISAQREVTTPKLHMKTKPPSINIMYQDPKDTIELLKNYNVIHWERLKKKETIQCKKCQRIGHAAINCNMSYRCVKCKSNHDPDKCDSIIKKTLKIPVLVRSLQSSSVGHVFKKESKCHRQRPYHAENTSSRPITAVKQRWARLVLGWVTTWEHRMMLSSFFFISLSIFK</sequence>
<protein>
    <submittedName>
        <fullName evidence="3">Uncharacterized protein LOC106743593 isoform X2</fullName>
    </submittedName>
</protein>
<dbReference type="PANTHER" id="PTHR33796:SF1">
    <property type="entry name" value="HOLLIDAY JUNCTION BRANCH MIGRATION COMPLEX SUBUNIT RUVA"/>
    <property type="match status" value="1"/>
</dbReference>
<dbReference type="Proteomes" id="UP000515204">
    <property type="component" value="Unplaced"/>
</dbReference>
<feature type="compositionally biased region" description="Polar residues" evidence="1">
    <location>
        <begin position="7"/>
        <end position="35"/>
    </location>
</feature>
<feature type="compositionally biased region" description="Acidic residues" evidence="1">
    <location>
        <begin position="97"/>
        <end position="109"/>
    </location>
</feature>
<name>A0A6P3X461_DINQU</name>
<dbReference type="OrthoDB" id="7617229at2759"/>
<dbReference type="PANTHER" id="PTHR33796">
    <property type="entry name" value="HOLLIDAY JUNCTION ATP-DEPENDENT DNA HELICASE RUVA"/>
    <property type="match status" value="1"/>
</dbReference>
<proteinExistence type="predicted"/>
<accession>A0A6P3X461</accession>
<feature type="region of interest" description="Disordered" evidence="1">
    <location>
        <begin position="66"/>
        <end position="166"/>
    </location>
</feature>
<evidence type="ECO:0000313" key="3">
    <source>
        <dbReference type="RefSeq" id="XP_014473078.1"/>
    </source>
</evidence>